<proteinExistence type="predicted"/>
<accession>A0ACC3BP93</accession>
<organism evidence="1 2">
    <name type="scientific">Pyropia yezoensis</name>
    <name type="common">Susabi-nori</name>
    <name type="synonym">Porphyra yezoensis</name>
    <dbReference type="NCBI Taxonomy" id="2788"/>
    <lineage>
        <taxon>Eukaryota</taxon>
        <taxon>Rhodophyta</taxon>
        <taxon>Bangiophyceae</taxon>
        <taxon>Bangiales</taxon>
        <taxon>Bangiaceae</taxon>
        <taxon>Pyropia</taxon>
    </lineage>
</organism>
<dbReference type="Proteomes" id="UP000798662">
    <property type="component" value="Chromosome 1"/>
</dbReference>
<keyword evidence="2" id="KW-1185">Reference proteome</keyword>
<reference evidence="1" key="1">
    <citation type="submission" date="2019-11" db="EMBL/GenBank/DDBJ databases">
        <title>Nori genome reveals adaptations in red seaweeds to the harsh intertidal environment.</title>
        <authorList>
            <person name="Wang D."/>
            <person name="Mao Y."/>
        </authorList>
    </citation>
    <scope>NUCLEOTIDE SEQUENCE</scope>
    <source>
        <tissue evidence="1">Gametophyte</tissue>
    </source>
</reference>
<evidence type="ECO:0000313" key="1">
    <source>
        <dbReference type="EMBL" id="KAK1859705.1"/>
    </source>
</evidence>
<name>A0ACC3BP93_PYRYE</name>
<sequence length="362" mass="37850">MASPVPTPSPAPLPLSPVAGAPAASGTVVPSSPDATIPALNGTSPSPDGTAPSPDATAPSLDATTPSPDATAPSNEARAPSPDADASSPPPLTEAAAEAARRGVVYLSRVPPGLKPWSLREMLSPFGTVERTYLRAESDAARSARLRGGGSRRSRYIDGWVEFSRKRHARRVVDLLNGQPMGTKKRSRFHDDLWSLRYLRGFRWEHLNEAGGDARRERTNRVRAEVAAGRREKAFYLAQADTAKGLEGMARKKRRRAEAAAGGDAAAAEGAGAPAAVATAAADGASASTVGAGSRAGAPAGASGELFQPRVVRRFRQKTALRLDRDDGESGRDVVGRAEKDGSLMDGHYGHQKRATKKGAGD</sequence>
<protein>
    <submittedName>
        <fullName evidence="1">Uncharacterized protein</fullName>
    </submittedName>
</protein>
<gene>
    <name evidence="1" type="ORF">I4F81_002300</name>
</gene>
<comment type="caution">
    <text evidence="1">The sequence shown here is derived from an EMBL/GenBank/DDBJ whole genome shotgun (WGS) entry which is preliminary data.</text>
</comment>
<dbReference type="EMBL" id="CM020618">
    <property type="protein sequence ID" value="KAK1859705.1"/>
    <property type="molecule type" value="Genomic_DNA"/>
</dbReference>
<evidence type="ECO:0000313" key="2">
    <source>
        <dbReference type="Proteomes" id="UP000798662"/>
    </source>
</evidence>